<organism evidence="3 4">
    <name type="scientific">Eggerthella lenta</name>
    <name type="common">Eubacterium lentum</name>
    <dbReference type="NCBI Taxonomy" id="84112"/>
    <lineage>
        <taxon>Bacteria</taxon>
        <taxon>Bacillati</taxon>
        <taxon>Actinomycetota</taxon>
        <taxon>Coriobacteriia</taxon>
        <taxon>Eggerthellales</taxon>
        <taxon>Eggerthellaceae</taxon>
        <taxon>Eggerthella</taxon>
    </lineage>
</organism>
<comment type="similarity">
    <text evidence="1">Belongs to the UPF0597 family.</text>
</comment>
<proteinExistence type="inferred from homology"/>
<evidence type="ECO:0000313" key="3">
    <source>
        <dbReference type="EMBL" id="TNU89670.1"/>
    </source>
</evidence>
<sequence>MERTDERYRRYVAILEEELVAAMGCTEPIAIALAAARARELLGAEPARVEVEASGSIIKNAKSVVVPHTGGLKGIEAAAAAGIVAGLAERSLEVIAEVSPEEIAGIAAYVERASIAVERAASELDFDIVVRVFSDAEAQAVDAEADACASPARSALVRIADFHTNIVREERDGEVLRDVAVPSEGGSADGMTDRGVLSMEGIWDFAMTVELDDVREVLDRQISCNGAIADEGLAGDWGANIGSVMLGAYGDDVKVRACACAAAASDARMSGCELPVVINSGSGNQGITVSVPLIVYARHLGSSDEQLYRALVLSNLVAIHQKTGIGRLSAFCGAVCAGAAAGAGIAYLDGGGYCEACHAVVNALSIVAGMVCDGAKPSCAGKIAFSVNAGILGYVMYRDGQQFYGGDGIVKKGVENTIDSIARLGRDGMRATNDEIIRIMLGA</sequence>
<feature type="domain" description="Serine dehydratase-like alpha subunit" evidence="2">
    <location>
        <begin position="172"/>
        <end position="437"/>
    </location>
</feature>
<dbReference type="RefSeq" id="WP_139912779.1">
    <property type="nucleotide sequence ID" value="NZ_VEVP01000025.1"/>
</dbReference>
<accession>A0A5C5BTR4</accession>
<gene>
    <name evidence="3" type="ORF">FIC87_10660</name>
</gene>
<dbReference type="GO" id="GO:0019450">
    <property type="term" value="P:L-cysteine catabolic process to pyruvate"/>
    <property type="evidence" value="ECO:0007669"/>
    <property type="project" value="TreeGrafter"/>
</dbReference>
<dbReference type="GO" id="GO:0080146">
    <property type="term" value="F:L-cysteine desulfhydrase activity"/>
    <property type="evidence" value="ECO:0007669"/>
    <property type="project" value="TreeGrafter"/>
</dbReference>
<dbReference type="PIRSF" id="PIRSF006054">
    <property type="entry name" value="UCP006054"/>
    <property type="match status" value="1"/>
</dbReference>
<dbReference type="PANTHER" id="PTHR30501">
    <property type="entry name" value="UPF0597 PROTEIN YHAM"/>
    <property type="match status" value="1"/>
</dbReference>
<dbReference type="InterPro" id="IPR005130">
    <property type="entry name" value="Ser_deHydtase-like_asu"/>
</dbReference>
<evidence type="ECO:0000256" key="1">
    <source>
        <dbReference type="HAMAP-Rule" id="MF_01845"/>
    </source>
</evidence>
<comment type="caution">
    <text evidence="3">The sequence shown here is derived from an EMBL/GenBank/DDBJ whole genome shotgun (WGS) entry which is preliminary data.</text>
</comment>
<dbReference type="Proteomes" id="UP000312594">
    <property type="component" value="Unassembled WGS sequence"/>
</dbReference>
<name>A0A5C5BTR4_EGGLN</name>
<reference evidence="3 4" key="1">
    <citation type="journal article" date="2005" name="Appl. Environ. Microbiol.">
        <title>Intestinal bacterial communities that produce active estrogen-like compounds enterodiol and enterolactone in humans.</title>
        <authorList>
            <person name="Clavel T."/>
            <person name="Henderson G."/>
            <person name="Alpert C.A."/>
            <person name="Philippe C."/>
            <person name="Rigottier-Gois L."/>
            <person name="Dore J."/>
            <person name="Blaut M."/>
        </authorList>
    </citation>
    <scope>NUCLEOTIDE SEQUENCE [LARGE SCALE GENOMIC DNA]</scope>
    <source>
        <strain evidence="3 4">SECO-MT75m2</strain>
    </source>
</reference>
<dbReference type="Pfam" id="PF03313">
    <property type="entry name" value="SDH_alpha"/>
    <property type="match status" value="1"/>
</dbReference>
<dbReference type="PANTHER" id="PTHR30501:SF2">
    <property type="entry name" value="UPF0597 PROTEIN YHAM"/>
    <property type="match status" value="1"/>
</dbReference>
<dbReference type="EMBL" id="VEVP01000025">
    <property type="protein sequence ID" value="TNU89670.1"/>
    <property type="molecule type" value="Genomic_DNA"/>
</dbReference>
<evidence type="ECO:0000259" key="2">
    <source>
        <dbReference type="Pfam" id="PF03313"/>
    </source>
</evidence>
<dbReference type="HAMAP" id="MF_01845">
    <property type="entry name" value="UPF0597"/>
    <property type="match status" value="1"/>
</dbReference>
<dbReference type="InterPro" id="IPR021144">
    <property type="entry name" value="UPF0597"/>
</dbReference>
<dbReference type="AlphaFoldDB" id="A0A5C5BTR4"/>
<protein>
    <recommendedName>
        <fullName evidence="1">UPF0597 protein FIC87_10660</fullName>
    </recommendedName>
</protein>
<evidence type="ECO:0000313" key="4">
    <source>
        <dbReference type="Proteomes" id="UP000312594"/>
    </source>
</evidence>